<dbReference type="InterPro" id="IPR006175">
    <property type="entry name" value="YjgF/YER057c/UK114"/>
</dbReference>
<dbReference type="PANTHER" id="PTHR11803">
    <property type="entry name" value="2-IMINOBUTANOATE/2-IMINOPROPANOATE DEAMINASE RIDA"/>
    <property type="match status" value="1"/>
</dbReference>
<dbReference type="Pfam" id="PF01042">
    <property type="entry name" value="Ribonuc_L-PSP"/>
    <property type="match status" value="1"/>
</dbReference>
<evidence type="ECO:0000313" key="3">
    <source>
        <dbReference type="EMBL" id="GMH98856.1"/>
    </source>
</evidence>
<dbReference type="Proteomes" id="UP001165122">
    <property type="component" value="Unassembled WGS sequence"/>
</dbReference>
<reference evidence="4" key="1">
    <citation type="journal article" date="2023" name="Commun. Biol.">
        <title>Genome analysis of Parmales, the sister group of diatoms, reveals the evolutionary specialization of diatoms from phago-mixotrophs to photoautotrophs.</title>
        <authorList>
            <person name="Ban H."/>
            <person name="Sato S."/>
            <person name="Yoshikawa S."/>
            <person name="Yamada K."/>
            <person name="Nakamura Y."/>
            <person name="Ichinomiya M."/>
            <person name="Sato N."/>
            <person name="Blanc-Mathieu R."/>
            <person name="Endo H."/>
            <person name="Kuwata A."/>
            <person name="Ogata H."/>
        </authorList>
    </citation>
    <scope>NUCLEOTIDE SEQUENCE [LARGE SCALE GENOMIC DNA]</scope>
    <source>
        <strain evidence="4">NIES 3700</strain>
    </source>
</reference>
<accession>A0A9W7BYT2</accession>
<evidence type="ECO:0000256" key="2">
    <source>
        <dbReference type="SAM" id="MobiDB-lite"/>
    </source>
</evidence>
<dbReference type="CDD" id="cd00448">
    <property type="entry name" value="YjgF_YER057c_UK114_family"/>
    <property type="match status" value="1"/>
</dbReference>
<dbReference type="GO" id="GO:0019239">
    <property type="term" value="F:deaminase activity"/>
    <property type="evidence" value="ECO:0007669"/>
    <property type="project" value="TreeGrafter"/>
</dbReference>
<organism evidence="3 4">
    <name type="scientific">Triparma laevis f. longispina</name>
    <dbReference type="NCBI Taxonomy" id="1714387"/>
    <lineage>
        <taxon>Eukaryota</taxon>
        <taxon>Sar</taxon>
        <taxon>Stramenopiles</taxon>
        <taxon>Ochrophyta</taxon>
        <taxon>Bolidophyceae</taxon>
        <taxon>Parmales</taxon>
        <taxon>Triparmaceae</taxon>
        <taxon>Triparma</taxon>
    </lineage>
</organism>
<feature type="region of interest" description="Disordered" evidence="2">
    <location>
        <begin position="31"/>
        <end position="58"/>
    </location>
</feature>
<dbReference type="OrthoDB" id="309640at2759"/>
<dbReference type="InterPro" id="IPR035959">
    <property type="entry name" value="RutC-like_sf"/>
</dbReference>
<comment type="similarity">
    <text evidence="1">Belongs to the RutC family.</text>
</comment>
<dbReference type="AlphaFoldDB" id="A0A9W7BYT2"/>
<keyword evidence="4" id="KW-1185">Reference proteome</keyword>
<protein>
    <submittedName>
        <fullName evidence="3">Uncharacterized protein</fullName>
    </submittedName>
</protein>
<dbReference type="Gene3D" id="3.30.1330.40">
    <property type="entry name" value="RutC-like"/>
    <property type="match status" value="1"/>
</dbReference>
<dbReference type="SUPFAM" id="SSF55298">
    <property type="entry name" value="YjgF-like"/>
    <property type="match status" value="1"/>
</dbReference>
<dbReference type="GO" id="GO:0005829">
    <property type="term" value="C:cytosol"/>
    <property type="evidence" value="ECO:0007669"/>
    <property type="project" value="TreeGrafter"/>
</dbReference>
<dbReference type="EMBL" id="BRXW01000001">
    <property type="protein sequence ID" value="GMH98856.1"/>
    <property type="molecule type" value="Genomic_DNA"/>
</dbReference>
<proteinExistence type="inferred from homology"/>
<sequence length="169" mass="17725">MSSNAVKTAALWGAAAGALVSLLVVHLTKQPQRNRPSLEPRPSLAPVTASGAAPAGGHYSQAMKNGSELFISGLLPITSDGVKLTGSPIEDQVKAVLNNMGAILKASGSSPNKIISVRVYLADFNHENWAAFNKIYNEFVGDHKPARAVVPVPTLHHGFLVEVEAIAAL</sequence>
<gene>
    <name evidence="3" type="ORF">TrLO_g14198</name>
</gene>
<evidence type="ECO:0000256" key="1">
    <source>
        <dbReference type="ARBA" id="ARBA00010552"/>
    </source>
</evidence>
<comment type="caution">
    <text evidence="3">The sequence shown here is derived from an EMBL/GenBank/DDBJ whole genome shotgun (WGS) entry which is preliminary data.</text>
</comment>
<dbReference type="FunFam" id="3.30.1330.40:FF:000001">
    <property type="entry name" value="L-PSP family endoribonuclease"/>
    <property type="match status" value="1"/>
</dbReference>
<name>A0A9W7BYT2_9STRA</name>
<evidence type="ECO:0000313" key="4">
    <source>
        <dbReference type="Proteomes" id="UP001165122"/>
    </source>
</evidence>
<dbReference type="PANTHER" id="PTHR11803:SF58">
    <property type="entry name" value="PROTEIN HMF1-RELATED"/>
    <property type="match status" value="1"/>
</dbReference>